<accession>A0A1M4MNB8</accession>
<protein>
    <recommendedName>
        <fullName evidence="3">Xylose isomerase-like TIM barrel</fullName>
    </recommendedName>
</protein>
<organism evidence="1 2">
    <name type="scientific">Methanoculleus chikugoensis</name>
    <dbReference type="NCBI Taxonomy" id="118126"/>
    <lineage>
        <taxon>Archaea</taxon>
        <taxon>Methanobacteriati</taxon>
        <taxon>Methanobacteriota</taxon>
        <taxon>Stenosarchaea group</taxon>
        <taxon>Methanomicrobia</taxon>
        <taxon>Methanomicrobiales</taxon>
        <taxon>Methanomicrobiaceae</taxon>
        <taxon>Methanoculleus</taxon>
    </lineage>
</organism>
<evidence type="ECO:0000313" key="2">
    <source>
        <dbReference type="Proteomes" id="UP000184671"/>
    </source>
</evidence>
<dbReference type="EMBL" id="FMID01000055">
    <property type="protein sequence ID" value="SCL76405.1"/>
    <property type="molecule type" value="Genomic_DNA"/>
</dbReference>
<dbReference type="RefSeq" id="WP_256713153.1">
    <property type="nucleotide sequence ID" value="NZ_FMID01000055.1"/>
</dbReference>
<evidence type="ECO:0000313" key="1">
    <source>
        <dbReference type="EMBL" id="SCL76405.1"/>
    </source>
</evidence>
<evidence type="ECO:0008006" key="3">
    <source>
        <dbReference type="Google" id="ProtNLM"/>
    </source>
</evidence>
<name>A0A1M4MNB8_9EURY</name>
<dbReference type="STRING" id="118126.L21_2335"/>
<reference evidence="1 2" key="1">
    <citation type="submission" date="2016-08" db="EMBL/GenBank/DDBJ databases">
        <authorList>
            <person name="Seilhamer J.J."/>
        </authorList>
    </citation>
    <scope>NUCLEOTIDE SEQUENCE [LARGE SCALE GENOMIC DNA]</scope>
    <source>
        <strain evidence="1">L21-II-0</strain>
    </source>
</reference>
<sequence>MTEAAMPGADYIYPNVTEAAQRGGFLERWHLAEPLGCRYIEIPADFIKNQTEVERTGQEIGSMLTRSSVELLYEQDAALPGTLRYLLHTEPAIPRRTPHGRQATAGLRWRDPDWVAGFGDMLLEIEDVLGIPPEIIEIHPGDRRNTHADIVAGMHALIAAHWNAFGAEPLVLLEHHKDQSISTGSQMRSFWAVLKDLHPEIAGLAGIALDPWHLHAATGEEFPGSLGEVPLDALQAFHIHNDLRPPSVADGLPWPQVFEVIGDVKTPRIKPVVYQKSRVPGAIAFCEEMLAAPRAVYAGPPA</sequence>
<proteinExistence type="predicted"/>
<dbReference type="AlphaFoldDB" id="A0A1M4MNB8"/>
<gene>
    <name evidence="1" type="ORF">L21_2335</name>
</gene>
<dbReference type="Proteomes" id="UP000184671">
    <property type="component" value="Unassembled WGS sequence"/>
</dbReference>